<dbReference type="SUPFAM" id="SSF58014">
    <property type="entry name" value="Coiled-coil domain of nucleotide exchange factor GrpE"/>
    <property type="match status" value="1"/>
</dbReference>
<dbReference type="PRINTS" id="PR00773">
    <property type="entry name" value="GRPEPROTEIN"/>
</dbReference>
<dbReference type="Gene3D" id="2.30.22.10">
    <property type="entry name" value="Head domain of nucleotide exchange factor GrpE"/>
    <property type="match status" value="1"/>
</dbReference>
<evidence type="ECO:0000313" key="3">
    <source>
        <dbReference type="EMBL" id="SVA71389.1"/>
    </source>
</evidence>
<dbReference type="EMBL" id="UINC01017273">
    <property type="protein sequence ID" value="SVA71389.1"/>
    <property type="molecule type" value="Genomic_DNA"/>
</dbReference>
<name>A0A381Y2V2_9ZZZZ</name>
<dbReference type="AlphaFoldDB" id="A0A381Y2V2"/>
<organism evidence="3">
    <name type="scientific">marine metagenome</name>
    <dbReference type="NCBI Taxonomy" id="408172"/>
    <lineage>
        <taxon>unclassified sequences</taxon>
        <taxon>metagenomes</taxon>
        <taxon>ecological metagenomes</taxon>
    </lineage>
</organism>
<comment type="similarity">
    <text evidence="1">Belongs to the GrpE family.</text>
</comment>
<dbReference type="PANTHER" id="PTHR21237:SF23">
    <property type="entry name" value="GRPE PROTEIN HOMOLOG, MITOCHONDRIAL"/>
    <property type="match status" value="1"/>
</dbReference>
<sequence>MKGELAQQDDKYMRLKAEFDNYRRRKSQEIIDLLKYDGENVVKDFLSILDDLDRLKEASSDIKSPDVSKISEGIDLIINKINKQFEELGVVQFTEVGDVVDPELHDALMMRNEDGKEENTILEVFEKGYRYKDRVIRHAKVVVNQTPS</sequence>
<dbReference type="GO" id="GO:0006457">
    <property type="term" value="P:protein folding"/>
    <property type="evidence" value="ECO:0007669"/>
    <property type="project" value="InterPro"/>
</dbReference>
<protein>
    <recommendedName>
        <fullName evidence="4">Protein GrpE</fullName>
    </recommendedName>
</protein>
<proteinExistence type="inferred from homology"/>
<dbReference type="PANTHER" id="PTHR21237">
    <property type="entry name" value="GRPE PROTEIN"/>
    <property type="match status" value="1"/>
</dbReference>
<dbReference type="GO" id="GO:0000774">
    <property type="term" value="F:adenyl-nucleotide exchange factor activity"/>
    <property type="evidence" value="ECO:0007669"/>
    <property type="project" value="InterPro"/>
</dbReference>
<dbReference type="InterPro" id="IPR000740">
    <property type="entry name" value="GrpE"/>
</dbReference>
<dbReference type="PROSITE" id="PS01071">
    <property type="entry name" value="GRPE"/>
    <property type="match status" value="1"/>
</dbReference>
<keyword evidence="2" id="KW-0143">Chaperone</keyword>
<dbReference type="CDD" id="cd00446">
    <property type="entry name" value="GrpE"/>
    <property type="match status" value="1"/>
</dbReference>
<reference evidence="3" key="1">
    <citation type="submission" date="2018-05" db="EMBL/GenBank/DDBJ databases">
        <authorList>
            <person name="Lanie J.A."/>
            <person name="Ng W.-L."/>
            <person name="Kazmierczak K.M."/>
            <person name="Andrzejewski T.M."/>
            <person name="Davidsen T.M."/>
            <person name="Wayne K.J."/>
            <person name="Tettelin H."/>
            <person name="Glass J.I."/>
            <person name="Rusch D."/>
            <person name="Podicherti R."/>
            <person name="Tsui H.-C.T."/>
            <person name="Winkler M.E."/>
        </authorList>
    </citation>
    <scope>NUCLEOTIDE SEQUENCE</scope>
</reference>
<dbReference type="GO" id="GO:0051082">
    <property type="term" value="F:unfolded protein binding"/>
    <property type="evidence" value="ECO:0007669"/>
    <property type="project" value="TreeGrafter"/>
</dbReference>
<evidence type="ECO:0000256" key="1">
    <source>
        <dbReference type="ARBA" id="ARBA00009054"/>
    </source>
</evidence>
<dbReference type="SUPFAM" id="SSF51064">
    <property type="entry name" value="Head domain of nucleotide exchange factor GrpE"/>
    <property type="match status" value="1"/>
</dbReference>
<dbReference type="GO" id="GO:0051087">
    <property type="term" value="F:protein-folding chaperone binding"/>
    <property type="evidence" value="ECO:0007669"/>
    <property type="project" value="InterPro"/>
</dbReference>
<evidence type="ECO:0000256" key="2">
    <source>
        <dbReference type="ARBA" id="ARBA00023186"/>
    </source>
</evidence>
<dbReference type="Pfam" id="PF01025">
    <property type="entry name" value="GrpE"/>
    <property type="match status" value="1"/>
</dbReference>
<dbReference type="GO" id="GO:0042803">
    <property type="term" value="F:protein homodimerization activity"/>
    <property type="evidence" value="ECO:0007669"/>
    <property type="project" value="InterPro"/>
</dbReference>
<accession>A0A381Y2V2</accession>
<dbReference type="InterPro" id="IPR013805">
    <property type="entry name" value="GrpE_CC"/>
</dbReference>
<dbReference type="HAMAP" id="MF_01151">
    <property type="entry name" value="GrpE"/>
    <property type="match status" value="1"/>
</dbReference>
<dbReference type="InterPro" id="IPR009012">
    <property type="entry name" value="GrpE_head"/>
</dbReference>
<evidence type="ECO:0008006" key="4">
    <source>
        <dbReference type="Google" id="ProtNLM"/>
    </source>
</evidence>
<gene>
    <name evidence="3" type="ORF">METZ01_LOCUS124243</name>
</gene>
<dbReference type="Gene3D" id="3.90.20.20">
    <property type="match status" value="1"/>
</dbReference>